<dbReference type="GO" id="GO:0005743">
    <property type="term" value="C:mitochondrial inner membrane"/>
    <property type="evidence" value="ECO:0007669"/>
    <property type="project" value="UniProtKB-SubCell"/>
</dbReference>
<evidence type="ECO:0000256" key="10">
    <source>
        <dbReference type="ARBA" id="ARBA00022982"/>
    </source>
</evidence>
<keyword evidence="6" id="KW-0679">Respiratory chain</keyword>
<keyword evidence="7" id="KW-0812">Transmembrane</keyword>
<protein>
    <recommendedName>
        <fullName evidence="4">NADH dehydrogenase [ubiquinone] 1 beta subcomplex subunit 11, mitochondrial</fullName>
    </recommendedName>
    <alternativeName>
        <fullName evidence="15">Complex I-ESSS</fullName>
    </alternativeName>
    <alternativeName>
        <fullName evidence="14">NADH-ubiquinone oxidoreductase ESSS subunit</fullName>
    </alternativeName>
</protein>
<evidence type="ECO:0000256" key="5">
    <source>
        <dbReference type="ARBA" id="ARBA00022448"/>
    </source>
</evidence>
<accession>A0A7R9I294</accession>
<evidence type="ECO:0000256" key="1">
    <source>
        <dbReference type="ARBA" id="ARBA00003195"/>
    </source>
</evidence>
<evidence type="ECO:0000256" key="16">
    <source>
        <dbReference type="ARBA" id="ARBA00046528"/>
    </source>
</evidence>
<dbReference type="AlphaFoldDB" id="A0A7R9I294"/>
<evidence type="ECO:0000256" key="7">
    <source>
        <dbReference type="ARBA" id="ARBA00022692"/>
    </source>
</evidence>
<comment type="subcellular location">
    <subcellularLocation>
        <location evidence="2">Mitochondrion inner membrane</location>
        <topology evidence="2">Single-pass membrane protein</topology>
    </subcellularLocation>
</comment>
<evidence type="ECO:0000256" key="3">
    <source>
        <dbReference type="ARBA" id="ARBA00008915"/>
    </source>
</evidence>
<evidence type="ECO:0000256" key="14">
    <source>
        <dbReference type="ARBA" id="ARBA00030753"/>
    </source>
</evidence>
<evidence type="ECO:0000256" key="4">
    <source>
        <dbReference type="ARBA" id="ARBA00018632"/>
    </source>
</evidence>
<name>A0A7R9I294_9NEOP</name>
<evidence type="ECO:0000256" key="13">
    <source>
        <dbReference type="ARBA" id="ARBA00023136"/>
    </source>
</evidence>
<evidence type="ECO:0000256" key="8">
    <source>
        <dbReference type="ARBA" id="ARBA00022792"/>
    </source>
</evidence>
<dbReference type="InterPro" id="IPR019329">
    <property type="entry name" value="NADH_UbQ_OxRdtase_ESSS_su"/>
</dbReference>
<reference evidence="17" key="1">
    <citation type="submission" date="2020-11" db="EMBL/GenBank/DDBJ databases">
        <authorList>
            <person name="Tran Van P."/>
        </authorList>
    </citation>
    <scope>NUCLEOTIDE SEQUENCE</scope>
</reference>
<dbReference type="Pfam" id="PF10183">
    <property type="entry name" value="ESSS"/>
    <property type="match status" value="1"/>
</dbReference>
<keyword evidence="9" id="KW-0809">Transit peptide</keyword>
<comment type="similarity">
    <text evidence="3">Belongs to the complex I NDUFB11 subunit family.</text>
</comment>
<keyword evidence="12" id="KW-0496">Mitochondrion</keyword>
<keyword evidence="13" id="KW-0472">Membrane</keyword>
<evidence type="ECO:0000313" key="17">
    <source>
        <dbReference type="EMBL" id="CAD7444759.1"/>
    </source>
</evidence>
<keyword evidence="11" id="KW-1133">Transmembrane helix</keyword>
<dbReference type="EMBL" id="OD566846">
    <property type="protein sequence ID" value="CAD7444759.1"/>
    <property type="molecule type" value="Genomic_DNA"/>
</dbReference>
<keyword evidence="8" id="KW-0999">Mitochondrion inner membrane</keyword>
<evidence type="ECO:0000256" key="9">
    <source>
        <dbReference type="ARBA" id="ARBA00022946"/>
    </source>
</evidence>
<evidence type="ECO:0000256" key="11">
    <source>
        <dbReference type="ARBA" id="ARBA00022989"/>
    </source>
</evidence>
<evidence type="ECO:0000256" key="12">
    <source>
        <dbReference type="ARBA" id="ARBA00023128"/>
    </source>
</evidence>
<organism evidence="17">
    <name type="scientific">Timema bartmani</name>
    <dbReference type="NCBI Taxonomy" id="61472"/>
    <lineage>
        <taxon>Eukaryota</taxon>
        <taxon>Metazoa</taxon>
        <taxon>Ecdysozoa</taxon>
        <taxon>Arthropoda</taxon>
        <taxon>Hexapoda</taxon>
        <taxon>Insecta</taxon>
        <taxon>Pterygota</taxon>
        <taxon>Neoptera</taxon>
        <taxon>Polyneoptera</taxon>
        <taxon>Phasmatodea</taxon>
        <taxon>Timematodea</taxon>
        <taxon>Timematoidea</taxon>
        <taxon>Timematidae</taxon>
        <taxon>Timema</taxon>
    </lineage>
</organism>
<evidence type="ECO:0000256" key="15">
    <source>
        <dbReference type="ARBA" id="ARBA00031387"/>
    </source>
</evidence>
<comment type="function">
    <text evidence="1">Accessory subunit of the mitochondrial membrane respiratory chain NADH dehydrogenase (Complex I), that is believed not to be involved in catalysis. Complex I functions in the transfer of electrons from NADH to the respiratory chain. The immediate electron acceptor for the enzyme is believed to be ubiquinone.</text>
</comment>
<comment type="subunit">
    <text evidence="16">Complex I is composed of 45 different subunits. Interacts with BCAP31.</text>
</comment>
<gene>
    <name evidence="17" type="ORF">TBIB3V08_LOCUS7125</name>
</gene>
<dbReference type="PANTHER" id="PTHR13327:SF0">
    <property type="entry name" value="NADH DEHYDROGENASE [UBIQUINONE] 1 BETA SUBCOMPLEX SUBUNIT 11, MITOCHONDRIAL"/>
    <property type="match status" value="1"/>
</dbReference>
<evidence type="ECO:0000256" key="6">
    <source>
        <dbReference type="ARBA" id="ARBA00022660"/>
    </source>
</evidence>
<sequence length="156" mass="18195">MTRRGNVINKFQIDEVKSNEVKLSSRERFRYAAFNVVVDSLIVELQRRWSAYKKLSKRARNLEAFSPGDFDSTLENKCLHMQAHLLSTETTGGSDFTFIFAYVPDFQLRDWAQREAFLELRRREQLGLPPIDRNLIDPEKITLPTDEELGDTEIII</sequence>
<evidence type="ECO:0000256" key="2">
    <source>
        <dbReference type="ARBA" id="ARBA00004434"/>
    </source>
</evidence>
<keyword evidence="5" id="KW-0813">Transport</keyword>
<proteinExistence type="inferred from homology"/>
<dbReference type="PANTHER" id="PTHR13327">
    <property type="entry name" value="NADH-UBIQUINONE OXIDOREDUCTASE ESSS SUBUNIT, MITOCHONDRIAL PRECURSOR"/>
    <property type="match status" value="1"/>
</dbReference>
<keyword evidence="10" id="KW-0249">Electron transport</keyword>